<organism evidence="1 2">
    <name type="scientific">Gossypium mustelinum</name>
    <name type="common">Cotton</name>
    <name type="synonym">Gossypium caicoense</name>
    <dbReference type="NCBI Taxonomy" id="34275"/>
    <lineage>
        <taxon>Eukaryota</taxon>
        <taxon>Viridiplantae</taxon>
        <taxon>Streptophyta</taxon>
        <taxon>Embryophyta</taxon>
        <taxon>Tracheophyta</taxon>
        <taxon>Spermatophyta</taxon>
        <taxon>Magnoliopsida</taxon>
        <taxon>eudicotyledons</taxon>
        <taxon>Gunneridae</taxon>
        <taxon>Pentapetalae</taxon>
        <taxon>rosids</taxon>
        <taxon>malvids</taxon>
        <taxon>Malvales</taxon>
        <taxon>Malvaceae</taxon>
        <taxon>Malvoideae</taxon>
        <taxon>Gossypium</taxon>
    </lineage>
</organism>
<evidence type="ECO:0000313" key="1">
    <source>
        <dbReference type="EMBL" id="TYI98801.1"/>
    </source>
</evidence>
<keyword evidence="2" id="KW-1185">Reference proteome</keyword>
<dbReference type="EMBL" id="CM017649">
    <property type="protein sequence ID" value="TYI98802.1"/>
    <property type="molecule type" value="Genomic_DNA"/>
</dbReference>
<dbReference type="AlphaFoldDB" id="A0A5D2WAI6"/>
<evidence type="ECO:0000313" key="2">
    <source>
        <dbReference type="Proteomes" id="UP000323597"/>
    </source>
</evidence>
<proteinExistence type="predicted"/>
<sequence>MPFCCNSSLKNCSILSSALQAKLPPSNFDLDEEKQRCRRRTSFGTLKETCRTCVESDNRWHTRAVRTR</sequence>
<reference evidence="1 2" key="1">
    <citation type="submission" date="2019-07" db="EMBL/GenBank/DDBJ databases">
        <title>WGS assembly of Gossypium mustelinum.</title>
        <authorList>
            <person name="Chen Z.J."/>
            <person name="Sreedasyam A."/>
            <person name="Ando A."/>
            <person name="Song Q."/>
            <person name="De L."/>
            <person name="Hulse-Kemp A."/>
            <person name="Ding M."/>
            <person name="Ye W."/>
            <person name="Kirkbride R."/>
            <person name="Jenkins J."/>
            <person name="Plott C."/>
            <person name="Lovell J."/>
            <person name="Lin Y.-M."/>
            <person name="Vaughn R."/>
            <person name="Liu B."/>
            <person name="Li W."/>
            <person name="Simpson S."/>
            <person name="Scheffler B."/>
            <person name="Saski C."/>
            <person name="Grover C."/>
            <person name="Hu G."/>
            <person name="Conover J."/>
            <person name="Carlson J."/>
            <person name="Shu S."/>
            <person name="Boston L."/>
            <person name="Williams M."/>
            <person name="Peterson D."/>
            <person name="Mcgee K."/>
            <person name="Jones D."/>
            <person name="Wendel J."/>
            <person name="Stelly D."/>
            <person name="Grimwood J."/>
            <person name="Schmutz J."/>
        </authorList>
    </citation>
    <scope>NUCLEOTIDE SEQUENCE [LARGE SCALE GENOMIC DNA]</scope>
    <source>
        <strain evidence="1">1408120.09</strain>
    </source>
</reference>
<gene>
    <name evidence="1" type="ORF">E1A91_D01G242300v1</name>
</gene>
<protein>
    <submittedName>
        <fullName evidence="1">Uncharacterized protein</fullName>
    </submittedName>
</protein>
<dbReference type="Proteomes" id="UP000323597">
    <property type="component" value="Chromosome D01"/>
</dbReference>
<accession>A0A5D2WAI6</accession>
<dbReference type="EMBL" id="CM017649">
    <property type="protein sequence ID" value="TYI98801.1"/>
    <property type="molecule type" value="Genomic_DNA"/>
</dbReference>
<name>A0A5D2WAI6_GOSMU</name>